<dbReference type="AlphaFoldDB" id="A0A292YE19"/>
<name>A0A292YE19_9BACT</name>
<dbReference type="EMBL" id="BDME01000001">
    <property type="protein sequence ID" value="GAX87460.1"/>
    <property type="molecule type" value="Genomic_DNA"/>
</dbReference>
<evidence type="ECO:0000256" key="3">
    <source>
        <dbReference type="ARBA" id="ARBA00004964"/>
    </source>
</evidence>
<dbReference type="InterPro" id="IPR006047">
    <property type="entry name" value="GH13_cat_dom"/>
</dbReference>
<dbReference type="PANTHER" id="PTHR43651:SF3">
    <property type="entry name" value="1,4-ALPHA-GLUCAN-BRANCHING ENZYME"/>
    <property type="match status" value="1"/>
</dbReference>
<comment type="similarity">
    <text evidence="4 10">Belongs to the glycosyl hydrolase 13 family. GlgB subfamily.</text>
</comment>
<protein>
    <recommendedName>
        <fullName evidence="10">1,4-alpha-glucan branching enzyme GlgB</fullName>
        <ecNumber evidence="10">2.4.1.18</ecNumber>
    </recommendedName>
    <alternativeName>
        <fullName evidence="10">1,4-alpha-D-glucan:1,4-alpha-D-glucan 6-glucosyl-transferase</fullName>
    </alternativeName>
    <alternativeName>
        <fullName evidence="10">Alpha-(1-&gt;4)-glucan branching enzyme</fullName>
    </alternativeName>
    <alternativeName>
        <fullName evidence="10">Glycogen branching enzyme</fullName>
        <shortName evidence="10">BE</shortName>
    </alternativeName>
</protein>
<gene>
    <name evidence="10" type="primary">glgB</name>
    <name evidence="13" type="ORF">LNAT_P0756</name>
</gene>
<reference evidence="13 14" key="1">
    <citation type="journal article" date="2017" name="Syst. Appl. Microbiol.">
        <title>Lebetimonas natsushimae sp. nov., a novel strictly anaerobic, moderately thermophilic chemoautotroph isolated from a deep-sea hydrothermal vent polychaete nest in the Mid-Okinawa Trough.</title>
        <authorList>
            <person name="Nagata R."/>
            <person name="Takaki Y."/>
            <person name="Tame A."/>
            <person name="Nunoura T."/>
            <person name="Muto H."/>
            <person name="Mino S."/>
            <person name="Sawayama S."/>
            <person name="Takai K."/>
            <person name="Nakagawa S."/>
        </authorList>
    </citation>
    <scope>NUCLEOTIDE SEQUENCE [LARGE SCALE GENOMIC DNA]</scope>
    <source>
        <strain evidence="13 14">HS1857</strain>
    </source>
</reference>
<comment type="catalytic activity">
    <reaction evidence="1 10">
        <text>Transfers a segment of a (1-&gt;4)-alpha-D-glucan chain to a primary hydroxy group in a similar glucan chain.</text>
        <dbReference type="EC" id="2.4.1.18"/>
    </reaction>
</comment>
<dbReference type="UniPathway" id="UPA00164"/>
<dbReference type="Pfam" id="PF02806">
    <property type="entry name" value="Alpha-amylase_C"/>
    <property type="match status" value="1"/>
</dbReference>
<keyword evidence="14" id="KW-1185">Reference proteome</keyword>
<dbReference type="NCBIfam" id="NF003811">
    <property type="entry name" value="PRK05402.1"/>
    <property type="match status" value="1"/>
</dbReference>
<keyword evidence="8 10" id="KW-0320">Glycogen biosynthesis</keyword>
<dbReference type="InterPro" id="IPR037439">
    <property type="entry name" value="Branching_enzy"/>
</dbReference>
<feature type="active site" description="Nucleophile" evidence="10 11">
    <location>
        <position position="291"/>
    </location>
</feature>
<dbReference type="GO" id="GO:0003844">
    <property type="term" value="F:1,4-alpha-glucan branching enzyme activity"/>
    <property type="evidence" value="ECO:0007669"/>
    <property type="project" value="UniProtKB-UniRule"/>
</dbReference>
<evidence type="ECO:0000256" key="7">
    <source>
        <dbReference type="ARBA" id="ARBA00022679"/>
    </source>
</evidence>
<dbReference type="EC" id="2.4.1.18" evidence="10"/>
<evidence type="ECO:0000256" key="9">
    <source>
        <dbReference type="ARBA" id="ARBA00023277"/>
    </source>
</evidence>
<dbReference type="PIRSF" id="PIRSF000463">
    <property type="entry name" value="GlgB"/>
    <property type="match status" value="1"/>
</dbReference>
<evidence type="ECO:0000313" key="13">
    <source>
        <dbReference type="EMBL" id="GAX87460.1"/>
    </source>
</evidence>
<dbReference type="NCBIfam" id="NF008967">
    <property type="entry name" value="PRK12313.1"/>
    <property type="match status" value="1"/>
</dbReference>
<sequence>MKGFDLYLFKEGTHRYLYKHLGSFIKKNGVFFRVWAPHAKSVSVIGDFNNWNRNANPLIKNGEFWEGFVEGARKGDKYKYFIIGAYNQEMEKIDPFARYFEKPPKSASIIWEDDYRFSDELWLKKRNQNFDKPFSIYEVHLGSWNKKYENYVDLAEALSRYIKKMGFTHIEIMPITEYPFDGSWGYQAVGYFAPTARYGRPEEFKKFVDIMHQNNIGVILDWVPSHFAVDGHGLITYDGTALYEHPSPLKGYHPEWKSHIFDYEKGEVRSFLISSAIYWLKEFHIDAIRVDAVASMIYLDYARDEWIPNKYGGRENLEAIKFLKDLNKACFKEVSGITMIAEESTAYPAVTKPEGLGFGYKWNMGWMNDTLKYFEYDPVFRQYHHHELAFSFKYMYSENYILPLSHDEVVHGKKSLIGKMPGNYEEKFANLRTLFAYMYAHPGKKLLFMGGEIAQFKEWAYKESIEWFLLDYEKHKGVQNLVKKLNNIYKKEKALWLDCNSEGFEWINELDYQRNVISFIRKNENEKIIIICNFSGAKYENYLIGAPEGEYKEILNSQNKKFGGFLSDRGKIYKTQKKECCGRDYSITLDLYPFSVIYLKKF</sequence>
<dbReference type="InterPro" id="IPR006048">
    <property type="entry name" value="A-amylase/branching_C"/>
</dbReference>
<dbReference type="NCBIfam" id="TIGR01515">
    <property type="entry name" value="branching_enzym"/>
    <property type="match status" value="1"/>
</dbReference>
<evidence type="ECO:0000256" key="11">
    <source>
        <dbReference type="PIRSR" id="PIRSR000463-1"/>
    </source>
</evidence>
<comment type="subunit">
    <text evidence="10">Monomer.</text>
</comment>
<organism evidence="13 14">
    <name type="scientific">Lebetimonas natsushimae</name>
    <dbReference type="NCBI Taxonomy" id="1936991"/>
    <lineage>
        <taxon>Bacteria</taxon>
        <taxon>Pseudomonadati</taxon>
        <taxon>Campylobacterota</taxon>
        <taxon>Epsilonproteobacteria</taxon>
        <taxon>Nautiliales</taxon>
        <taxon>Nautiliaceae</taxon>
        <taxon>Lebetimonas</taxon>
    </lineage>
</organism>
<keyword evidence="7 10" id="KW-0808">Transferase</keyword>
<evidence type="ECO:0000256" key="4">
    <source>
        <dbReference type="ARBA" id="ARBA00009000"/>
    </source>
</evidence>
<evidence type="ECO:0000256" key="1">
    <source>
        <dbReference type="ARBA" id="ARBA00000826"/>
    </source>
</evidence>
<evidence type="ECO:0000256" key="6">
    <source>
        <dbReference type="ARBA" id="ARBA00022676"/>
    </source>
</evidence>
<dbReference type="InterPro" id="IPR013780">
    <property type="entry name" value="Glyco_hydro_b"/>
</dbReference>
<dbReference type="SUPFAM" id="SSF51011">
    <property type="entry name" value="Glycosyl hydrolase domain"/>
    <property type="match status" value="1"/>
</dbReference>
<evidence type="ECO:0000256" key="2">
    <source>
        <dbReference type="ARBA" id="ARBA00002953"/>
    </source>
</evidence>
<dbReference type="GO" id="GO:0043169">
    <property type="term" value="F:cation binding"/>
    <property type="evidence" value="ECO:0007669"/>
    <property type="project" value="InterPro"/>
</dbReference>
<evidence type="ECO:0000313" key="14">
    <source>
        <dbReference type="Proteomes" id="UP000217944"/>
    </source>
</evidence>
<dbReference type="InterPro" id="IPR013783">
    <property type="entry name" value="Ig-like_fold"/>
</dbReference>
<dbReference type="InterPro" id="IPR017853">
    <property type="entry name" value="GH"/>
</dbReference>
<comment type="pathway">
    <text evidence="3 10">Glycan biosynthesis; glycogen biosynthesis.</text>
</comment>
<dbReference type="CDD" id="cd02855">
    <property type="entry name" value="E_set_GBE_prok_N"/>
    <property type="match status" value="1"/>
</dbReference>
<dbReference type="GO" id="GO:0004553">
    <property type="term" value="F:hydrolase activity, hydrolyzing O-glycosyl compounds"/>
    <property type="evidence" value="ECO:0007669"/>
    <property type="project" value="InterPro"/>
</dbReference>
<dbReference type="Pfam" id="PF00128">
    <property type="entry name" value="Alpha-amylase"/>
    <property type="match status" value="1"/>
</dbReference>
<dbReference type="CDD" id="cd11322">
    <property type="entry name" value="AmyAc_Glg_BE"/>
    <property type="match status" value="1"/>
</dbReference>
<dbReference type="InterPro" id="IPR006407">
    <property type="entry name" value="GlgB"/>
</dbReference>
<keyword evidence="6 10" id="KW-0328">Glycosyltransferase</keyword>
<dbReference type="GO" id="GO:0005829">
    <property type="term" value="C:cytosol"/>
    <property type="evidence" value="ECO:0007669"/>
    <property type="project" value="TreeGrafter"/>
</dbReference>
<dbReference type="Gene3D" id="3.20.20.80">
    <property type="entry name" value="Glycosidases"/>
    <property type="match status" value="1"/>
</dbReference>
<dbReference type="InterPro" id="IPR044143">
    <property type="entry name" value="GlgB_N_E_set_prok"/>
</dbReference>
<feature type="domain" description="Glycosyl hydrolase family 13 catalytic" evidence="12">
    <location>
        <begin position="138"/>
        <end position="514"/>
    </location>
</feature>
<dbReference type="InterPro" id="IPR004193">
    <property type="entry name" value="Glyco_hydro_13_N"/>
</dbReference>
<dbReference type="Proteomes" id="UP000217944">
    <property type="component" value="Unassembled WGS sequence"/>
</dbReference>
<dbReference type="PANTHER" id="PTHR43651">
    <property type="entry name" value="1,4-ALPHA-GLUCAN-BRANCHING ENZYME"/>
    <property type="match status" value="1"/>
</dbReference>
<dbReference type="GO" id="GO:0005978">
    <property type="term" value="P:glycogen biosynthetic process"/>
    <property type="evidence" value="ECO:0007669"/>
    <property type="project" value="UniProtKB-UniRule"/>
</dbReference>
<dbReference type="InterPro" id="IPR014756">
    <property type="entry name" value="Ig_E-set"/>
</dbReference>
<dbReference type="Gene3D" id="2.60.40.1180">
    <property type="entry name" value="Golgi alpha-mannosidase II"/>
    <property type="match status" value="1"/>
</dbReference>
<evidence type="ECO:0000256" key="5">
    <source>
        <dbReference type="ARBA" id="ARBA00022600"/>
    </source>
</evidence>
<comment type="caution">
    <text evidence="13">The sequence shown here is derived from an EMBL/GenBank/DDBJ whole genome shotgun (WGS) entry which is preliminary data.</text>
</comment>
<evidence type="ECO:0000256" key="8">
    <source>
        <dbReference type="ARBA" id="ARBA00023056"/>
    </source>
</evidence>
<feature type="active site" description="Proton donor" evidence="10 11">
    <location>
        <position position="342"/>
    </location>
</feature>
<accession>A0A292YE19</accession>
<evidence type="ECO:0000259" key="12">
    <source>
        <dbReference type="SMART" id="SM00642"/>
    </source>
</evidence>
<dbReference type="SUPFAM" id="SSF51445">
    <property type="entry name" value="(Trans)glycosidases"/>
    <property type="match status" value="1"/>
</dbReference>
<dbReference type="Gene3D" id="2.60.40.10">
    <property type="entry name" value="Immunoglobulins"/>
    <property type="match status" value="1"/>
</dbReference>
<dbReference type="RefSeq" id="WP_096258595.1">
    <property type="nucleotide sequence ID" value="NZ_BDME01000001.1"/>
</dbReference>
<keyword evidence="5 10" id="KW-0321">Glycogen metabolism</keyword>
<proteinExistence type="inferred from homology"/>
<keyword evidence="9 10" id="KW-0119">Carbohydrate metabolism</keyword>
<dbReference type="Pfam" id="PF02922">
    <property type="entry name" value="CBM_48"/>
    <property type="match status" value="1"/>
</dbReference>
<dbReference type="SMART" id="SM00642">
    <property type="entry name" value="Aamy"/>
    <property type="match status" value="1"/>
</dbReference>
<dbReference type="HAMAP" id="MF_00685">
    <property type="entry name" value="GlgB"/>
    <property type="match status" value="1"/>
</dbReference>
<evidence type="ECO:0000256" key="10">
    <source>
        <dbReference type="HAMAP-Rule" id="MF_00685"/>
    </source>
</evidence>
<dbReference type="FunFam" id="3.20.20.80:FF:000003">
    <property type="entry name" value="1,4-alpha-glucan branching enzyme GlgB"/>
    <property type="match status" value="1"/>
</dbReference>
<comment type="function">
    <text evidence="2 10">Catalyzes the formation of the alpha-1,6-glucosidic linkages in glycogen by scission of a 1,4-alpha-linked oligosaccharide from growing alpha-1,4-glucan chains and the subsequent attachment of the oligosaccharide to the alpha-1,6 position.</text>
</comment>
<dbReference type="SUPFAM" id="SSF81296">
    <property type="entry name" value="E set domains"/>
    <property type="match status" value="1"/>
</dbReference>
<dbReference type="OrthoDB" id="9800174at2"/>